<dbReference type="GO" id="GO:0005886">
    <property type="term" value="C:plasma membrane"/>
    <property type="evidence" value="ECO:0007669"/>
    <property type="project" value="UniProtKB-SubCell"/>
</dbReference>
<evidence type="ECO:0000256" key="4">
    <source>
        <dbReference type="ARBA" id="ARBA00022692"/>
    </source>
</evidence>
<dbReference type="Proteomes" id="UP001258017">
    <property type="component" value="Unassembled WGS sequence"/>
</dbReference>
<keyword evidence="6 10" id="KW-1133">Transmembrane helix</keyword>
<comment type="caution">
    <text evidence="10">Lacks conserved residue(s) required for the propagation of feature annotation.</text>
</comment>
<keyword evidence="12" id="KW-1185">Reference proteome</keyword>
<comment type="caution">
    <text evidence="11">The sequence shown here is derived from an EMBL/GenBank/DDBJ whole genome shotgun (WGS) entry which is preliminary data.</text>
</comment>
<protein>
    <recommendedName>
        <fullName evidence="10">Odorant receptor</fullName>
    </recommendedName>
</protein>
<dbReference type="EMBL" id="JAIFRP010000030">
    <property type="protein sequence ID" value="KAK2583188.1"/>
    <property type="molecule type" value="Genomic_DNA"/>
</dbReference>
<evidence type="ECO:0000256" key="6">
    <source>
        <dbReference type="ARBA" id="ARBA00022989"/>
    </source>
</evidence>
<gene>
    <name evidence="11" type="ORF">KPH14_009208</name>
</gene>
<dbReference type="PANTHER" id="PTHR21137">
    <property type="entry name" value="ODORANT RECEPTOR"/>
    <property type="match status" value="1"/>
</dbReference>
<organism evidence="11 12">
    <name type="scientific">Odynerus spinipes</name>
    <dbReference type="NCBI Taxonomy" id="1348599"/>
    <lineage>
        <taxon>Eukaryota</taxon>
        <taxon>Metazoa</taxon>
        <taxon>Ecdysozoa</taxon>
        <taxon>Arthropoda</taxon>
        <taxon>Hexapoda</taxon>
        <taxon>Insecta</taxon>
        <taxon>Pterygota</taxon>
        <taxon>Neoptera</taxon>
        <taxon>Endopterygota</taxon>
        <taxon>Hymenoptera</taxon>
        <taxon>Apocrita</taxon>
        <taxon>Aculeata</taxon>
        <taxon>Vespoidea</taxon>
        <taxon>Vespidae</taxon>
        <taxon>Eumeninae</taxon>
        <taxon>Odynerus</taxon>
    </lineage>
</organism>
<keyword evidence="5 10" id="KW-0552">Olfaction</keyword>
<dbReference type="GO" id="GO:0007165">
    <property type="term" value="P:signal transduction"/>
    <property type="evidence" value="ECO:0007669"/>
    <property type="project" value="UniProtKB-KW"/>
</dbReference>
<feature type="transmembrane region" description="Helical" evidence="10">
    <location>
        <begin position="283"/>
        <end position="303"/>
    </location>
</feature>
<evidence type="ECO:0000256" key="7">
    <source>
        <dbReference type="ARBA" id="ARBA00023136"/>
    </source>
</evidence>
<reference evidence="11" key="2">
    <citation type="journal article" date="2023" name="Commun. Biol.">
        <title>Intrasexual cuticular hydrocarbon dimorphism in a wasp sheds light on hydrocarbon biosynthesis genes in Hymenoptera.</title>
        <authorList>
            <person name="Moris V.C."/>
            <person name="Podsiadlowski L."/>
            <person name="Martin S."/>
            <person name="Oeyen J.P."/>
            <person name="Donath A."/>
            <person name="Petersen M."/>
            <person name="Wilbrandt J."/>
            <person name="Misof B."/>
            <person name="Liedtke D."/>
            <person name="Thamm M."/>
            <person name="Scheiner R."/>
            <person name="Schmitt T."/>
            <person name="Niehuis O."/>
        </authorList>
    </citation>
    <scope>NUCLEOTIDE SEQUENCE</scope>
    <source>
        <strain evidence="11">GBR_01_08_01A</strain>
    </source>
</reference>
<evidence type="ECO:0000256" key="3">
    <source>
        <dbReference type="ARBA" id="ARBA00022606"/>
    </source>
</evidence>
<evidence type="ECO:0000256" key="8">
    <source>
        <dbReference type="ARBA" id="ARBA00023170"/>
    </source>
</evidence>
<keyword evidence="2" id="KW-1003">Cell membrane</keyword>
<dbReference type="Pfam" id="PF02949">
    <property type="entry name" value="7tm_6"/>
    <property type="match status" value="1"/>
</dbReference>
<feature type="transmembrane region" description="Helical" evidence="10">
    <location>
        <begin position="200"/>
        <end position="225"/>
    </location>
</feature>
<feature type="transmembrane region" description="Helical" evidence="10">
    <location>
        <begin position="56"/>
        <end position="74"/>
    </location>
</feature>
<reference evidence="11" key="1">
    <citation type="submission" date="2021-08" db="EMBL/GenBank/DDBJ databases">
        <authorList>
            <person name="Misof B."/>
            <person name="Oliver O."/>
            <person name="Podsiadlowski L."/>
            <person name="Donath A."/>
            <person name="Peters R."/>
            <person name="Mayer C."/>
            <person name="Rust J."/>
            <person name="Gunkel S."/>
            <person name="Lesny P."/>
            <person name="Martin S."/>
            <person name="Oeyen J.P."/>
            <person name="Petersen M."/>
            <person name="Panagiotis P."/>
            <person name="Wilbrandt J."/>
            <person name="Tanja T."/>
        </authorList>
    </citation>
    <scope>NUCLEOTIDE SEQUENCE</scope>
    <source>
        <strain evidence="11">GBR_01_08_01A</strain>
        <tissue evidence="11">Thorax + abdomen</tissue>
    </source>
</reference>
<keyword evidence="8 10" id="KW-0675">Receptor</keyword>
<evidence type="ECO:0000256" key="5">
    <source>
        <dbReference type="ARBA" id="ARBA00022725"/>
    </source>
</evidence>
<evidence type="ECO:0000313" key="12">
    <source>
        <dbReference type="Proteomes" id="UP001258017"/>
    </source>
</evidence>
<dbReference type="GO" id="GO:0005549">
    <property type="term" value="F:odorant binding"/>
    <property type="evidence" value="ECO:0007669"/>
    <property type="project" value="InterPro"/>
</dbReference>
<evidence type="ECO:0000256" key="9">
    <source>
        <dbReference type="ARBA" id="ARBA00023224"/>
    </source>
</evidence>
<name>A0AAD9VQE9_9HYME</name>
<evidence type="ECO:0000256" key="10">
    <source>
        <dbReference type="RuleBase" id="RU351113"/>
    </source>
</evidence>
<evidence type="ECO:0000256" key="1">
    <source>
        <dbReference type="ARBA" id="ARBA00004651"/>
    </source>
</evidence>
<proteinExistence type="inferred from homology"/>
<evidence type="ECO:0000256" key="2">
    <source>
        <dbReference type="ARBA" id="ARBA00022475"/>
    </source>
</evidence>
<evidence type="ECO:0000313" key="11">
    <source>
        <dbReference type="EMBL" id="KAK2583188.1"/>
    </source>
</evidence>
<feature type="transmembrane region" description="Helical" evidence="10">
    <location>
        <begin position="86"/>
        <end position="103"/>
    </location>
</feature>
<keyword evidence="3 10" id="KW-0716">Sensory transduction</keyword>
<sequence>MKTNDEEKHPYTEDHYYKYVNLSIELNRWILQSLGVWPEFKETTWKEKYFRRAKNAIFYFLMIFVFLPCGPYVILEIESTYDKLRLTGPLSFCIMAVLKYLFLTLHENDFRRCVEYIETDWKNAKHSEDKKIMIANAHSGRSLATLCAAFAYGAATFYYIALPITSGKIFAPDVNISYRPLPFPVTRIFLDARYSPVNEIVIFLQCLYGFAAHSIAAGTCSLAAVCTMHACGQLQVLMNWLEHLVDGREDMCDDLDKRMANIIQRHVHTLDFISMTEELLNKISLVEIVGCTLNMCLLGYYCIMEWDVSEVLGCLTYVIILTSVTFNIFIFCYIGELLTEQCAKLGDRSYMIDWYHLPGKKSQALILIISMSRITTKLTAGNLMELSLNSFSDVSIMKIDLE</sequence>
<feature type="transmembrane region" description="Helical" evidence="10">
    <location>
        <begin position="143"/>
        <end position="161"/>
    </location>
</feature>
<keyword evidence="4 10" id="KW-0812">Transmembrane</keyword>
<comment type="subcellular location">
    <subcellularLocation>
        <location evidence="1 10">Cell membrane</location>
        <topology evidence="1 10">Multi-pass membrane protein</topology>
    </subcellularLocation>
</comment>
<keyword evidence="9 10" id="KW-0807">Transducer</keyword>
<accession>A0AAD9VQE9</accession>
<dbReference type="GO" id="GO:0004984">
    <property type="term" value="F:olfactory receptor activity"/>
    <property type="evidence" value="ECO:0007669"/>
    <property type="project" value="InterPro"/>
</dbReference>
<dbReference type="InterPro" id="IPR004117">
    <property type="entry name" value="7tm6_olfct_rcpt"/>
</dbReference>
<keyword evidence="7 10" id="KW-0472">Membrane</keyword>
<feature type="transmembrane region" description="Helical" evidence="10">
    <location>
        <begin position="315"/>
        <end position="334"/>
    </location>
</feature>
<dbReference type="AlphaFoldDB" id="A0AAD9VQE9"/>
<dbReference type="PANTHER" id="PTHR21137:SF35">
    <property type="entry name" value="ODORANT RECEPTOR 19A-RELATED"/>
    <property type="match status" value="1"/>
</dbReference>
<comment type="similarity">
    <text evidence="10">Belongs to the insect chemoreceptor superfamily. Heteromeric odorant receptor channel (TC 1.A.69) family.</text>
</comment>